<keyword evidence="8" id="KW-0560">Oxidoreductase</keyword>
<dbReference type="FunFam" id="3.40.50.300:FF:000525">
    <property type="entry name" value="rab-like protein 3 isoform X1"/>
    <property type="match status" value="1"/>
</dbReference>
<keyword evidence="7" id="KW-0223">Dioxygenase</keyword>
<dbReference type="Proteomes" id="UP000269221">
    <property type="component" value="Unassembled WGS sequence"/>
</dbReference>
<evidence type="ECO:0000256" key="16">
    <source>
        <dbReference type="SAM" id="MobiDB-lite"/>
    </source>
</evidence>
<dbReference type="SMART" id="SM00175">
    <property type="entry name" value="RAB"/>
    <property type="match status" value="1"/>
</dbReference>
<dbReference type="Pfam" id="PF20510">
    <property type="entry name" value="HgmA_N"/>
    <property type="match status" value="1"/>
</dbReference>
<keyword evidence="5" id="KW-0479">Metal-binding</keyword>
<keyword evidence="9" id="KW-0408">Iron</keyword>
<dbReference type="Pfam" id="PF08477">
    <property type="entry name" value="Roc"/>
    <property type="match status" value="1"/>
</dbReference>
<evidence type="ECO:0000256" key="5">
    <source>
        <dbReference type="ARBA" id="ARBA00022723"/>
    </source>
</evidence>
<evidence type="ECO:0000256" key="9">
    <source>
        <dbReference type="ARBA" id="ARBA00023004"/>
    </source>
</evidence>
<dbReference type="GO" id="GO:0005525">
    <property type="term" value="F:GTP binding"/>
    <property type="evidence" value="ECO:0007669"/>
    <property type="project" value="UniProtKB-KW"/>
</dbReference>
<keyword evidence="10" id="KW-0342">GTP-binding</keyword>
<dbReference type="Gene3D" id="3.40.50.300">
    <property type="entry name" value="P-loop containing nucleotide triphosphate hydrolases"/>
    <property type="match status" value="1"/>
</dbReference>
<dbReference type="EMBL" id="QRBI01000120">
    <property type="protein sequence ID" value="RMC07656.1"/>
    <property type="molecule type" value="Genomic_DNA"/>
</dbReference>
<feature type="domain" description="Homogentisate 1,2-dioxygenase N-terminal" evidence="17">
    <location>
        <begin position="214"/>
        <end position="281"/>
    </location>
</feature>
<evidence type="ECO:0000256" key="15">
    <source>
        <dbReference type="ARBA" id="ARBA00045267"/>
    </source>
</evidence>
<dbReference type="STRING" id="333673.A0A3M0K3A8"/>
<evidence type="ECO:0000256" key="10">
    <source>
        <dbReference type="ARBA" id="ARBA00023134"/>
    </source>
</evidence>
<dbReference type="InterPro" id="IPR025662">
    <property type="entry name" value="Sigma_54_int_dom_ATP-bd_1"/>
</dbReference>
<dbReference type="PRINTS" id="PR00449">
    <property type="entry name" value="RASTRNSFRMNG"/>
</dbReference>
<evidence type="ECO:0000256" key="12">
    <source>
        <dbReference type="ARBA" id="ARBA00030437"/>
    </source>
</evidence>
<dbReference type="InterPro" id="IPR005708">
    <property type="entry name" value="Homogentis_dOase"/>
</dbReference>
<gene>
    <name evidence="18" type="ORF">DUI87_17133</name>
</gene>
<dbReference type="PROSITE" id="PS51419">
    <property type="entry name" value="RAB"/>
    <property type="match status" value="1"/>
</dbReference>
<comment type="pathway">
    <text evidence="1">Amino-acid degradation; L-phenylalanine degradation; acetoacetate and fumarate from L-phenylalanine: step 4/6.</text>
</comment>
<dbReference type="GO" id="GO:0005737">
    <property type="term" value="C:cytoplasm"/>
    <property type="evidence" value="ECO:0007669"/>
    <property type="project" value="TreeGrafter"/>
</dbReference>
<dbReference type="PROSITE" id="PS00675">
    <property type="entry name" value="SIGMA54_INTERACT_1"/>
    <property type="match status" value="1"/>
</dbReference>
<evidence type="ECO:0000259" key="17">
    <source>
        <dbReference type="Pfam" id="PF20510"/>
    </source>
</evidence>
<dbReference type="UniPathway" id="UPA00139">
    <property type="reaction ID" value="UER00339"/>
</dbReference>
<keyword evidence="19" id="KW-1185">Reference proteome</keyword>
<feature type="region of interest" description="Disordered" evidence="16">
    <location>
        <begin position="311"/>
        <end position="334"/>
    </location>
</feature>
<comment type="similarity">
    <text evidence="2">Belongs to the small GTPase superfamily. Rab family.</text>
</comment>
<evidence type="ECO:0000256" key="3">
    <source>
        <dbReference type="ARBA" id="ARBA00013127"/>
    </source>
</evidence>
<comment type="caution">
    <text evidence="18">The sequence shown here is derived from an EMBL/GenBank/DDBJ whole genome shotgun (WGS) entry which is preliminary data.</text>
</comment>
<evidence type="ECO:0000256" key="2">
    <source>
        <dbReference type="ARBA" id="ARBA00006270"/>
    </source>
</evidence>
<organism evidence="18 19">
    <name type="scientific">Hirundo rustica rustica</name>
    <dbReference type="NCBI Taxonomy" id="333673"/>
    <lineage>
        <taxon>Eukaryota</taxon>
        <taxon>Metazoa</taxon>
        <taxon>Chordata</taxon>
        <taxon>Craniata</taxon>
        <taxon>Vertebrata</taxon>
        <taxon>Euteleostomi</taxon>
        <taxon>Archelosauria</taxon>
        <taxon>Archosauria</taxon>
        <taxon>Dinosauria</taxon>
        <taxon>Saurischia</taxon>
        <taxon>Theropoda</taxon>
        <taxon>Coelurosauria</taxon>
        <taxon>Aves</taxon>
        <taxon>Neognathae</taxon>
        <taxon>Neoaves</taxon>
        <taxon>Telluraves</taxon>
        <taxon>Australaves</taxon>
        <taxon>Passeriformes</taxon>
        <taxon>Sylvioidea</taxon>
        <taxon>Hirundinidae</taxon>
        <taxon>Hirundo</taxon>
    </lineage>
</organism>
<evidence type="ECO:0000256" key="4">
    <source>
        <dbReference type="ARBA" id="ARBA00018757"/>
    </source>
</evidence>
<dbReference type="InterPro" id="IPR011051">
    <property type="entry name" value="RmlC_Cupin_sf"/>
</dbReference>
<proteinExistence type="inferred from homology"/>
<evidence type="ECO:0000256" key="7">
    <source>
        <dbReference type="ARBA" id="ARBA00022964"/>
    </source>
</evidence>
<evidence type="ECO:0000313" key="18">
    <source>
        <dbReference type="EMBL" id="RMC07656.1"/>
    </source>
</evidence>
<dbReference type="SUPFAM" id="SSF51182">
    <property type="entry name" value="RmlC-like cupins"/>
    <property type="match status" value="1"/>
</dbReference>
<dbReference type="GO" id="GO:0046872">
    <property type="term" value="F:metal ion binding"/>
    <property type="evidence" value="ECO:0007669"/>
    <property type="project" value="UniProtKB-KW"/>
</dbReference>
<dbReference type="PANTHER" id="PTHR11056">
    <property type="entry name" value="HOMOGENTISATE 1,2-DIOXYGENASE"/>
    <property type="match status" value="1"/>
</dbReference>
<dbReference type="SUPFAM" id="SSF52540">
    <property type="entry name" value="P-loop containing nucleoside triphosphate hydrolases"/>
    <property type="match status" value="1"/>
</dbReference>
<dbReference type="GO" id="GO:0006570">
    <property type="term" value="P:tyrosine metabolic process"/>
    <property type="evidence" value="ECO:0007669"/>
    <property type="project" value="InterPro"/>
</dbReference>
<accession>A0A3M0K3A8</accession>
<evidence type="ECO:0000313" key="19">
    <source>
        <dbReference type="Proteomes" id="UP000269221"/>
    </source>
</evidence>
<evidence type="ECO:0000256" key="6">
    <source>
        <dbReference type="ARBA" id="ARBA00022741"/>
    </source>
</evidence>
<dbReference type="OrthoDB" id="5914890at2759"/>
<reference evidence="18 19" key="1">
    <citation type="submission" date="2018-07" db="EMBL/GenBank/DDBJ databases">
        <title>A high quality draft genome assembly of the barn swallow (H. rustica rustica).</title>
        <authorList>
            <person name="Formenti G."/>
            <person name="Chiara M."/>
            <person name="Poveda L."/>
            <person name="Francoijs K.-J."/>
            <person name="Bonisoli-Alquati A."/>
            <person name="Canova L."/>
            <person name="Gianfranceschi L."/>
            <person name="Horner D.S."/>
            <person name="Saino N."/>
        </authorList>
    </citation>
    <scope>NUCLEOTIDE SEQUENCE [LARGE SCALE GENOMIC DNA]</scope>
    <source>
        <strain evidence="18">Chelidonia</strain>
        <tissue evidence="18">Blood</tissue>
    </source>
</reference>
<dbReference type="CDD" id="cd04102">
    <property type="entry name" value="RabL3"/>
    <property type="match status" value="1"/>
</dbReference>
<dbReference type="GO" id="GO:0004411">
    <property type="term" value="F:homogentisate 1,2-dioxygenase activity"/>
    <property type="evidence" value="ECO:0007669"/>
    <property type="project" value="UniProtKB-EC"/>
</dbReference>
<name>A0A3M0K3A8_HIRRU</name>
<dbReference type="InterPro" id="IPR046452">
    <property type="entry name" value="HgmA_N"/>
</dbReference>
<keyword evidence="6" id="KW-0547">Nucleotide-binding</keyword>
<protein>
    <recommendedName>
        <fullName evidence="4">Homogentisate 1,2-dioxygenase</fullName>
        <ecNumber evidence="3">1.13.11.5</ecNumber>
    </recommendedName>
    <alternativeName>
        <fullName evidence="11">Homogentisate oxygenase</fullName>
    </alternativeName>
    <alternativeName>
        <fullName evidence="12">Homogentisic acid oxidase</fullName>
    </alternativeName>
    <alternativeName>
        <fullName evidence="13">Homogentisicase</fullName>
    </alternativeName>
    <alternativeName>
        <fullName evidence="14">Rab-like protein 3</fullName>
    </alternativeName>
</protein>
<dbReference type="PANTHER" id="PTHR11056:SF0">
    <property type="entry name" value="HOMOGENTISATE 1,2-DIOXYGENASE"/>
    <property type="match status" value="1"/>
</dbReference>
<evidence type="ECO:0000256" key="11">
    <source>
        <dbReference type="ARBA" id="ARBA00030235"/>
    </source>
</evidence>
<evidence type="ECO:0000256" key="14">
    <source>
        <dbReference type="ARBA" id="ARBA00041166"/>
    </source>
</evidence>
<feature type="compositionally biased region" description="Basic and acidic residues" evidence="16">
    <location>
        <begin position="325"/>
        <end position="334"/>
    </location>
</feature>
<evidence type="ECO:0000256" key="13">
    <source>
        <dbReference type="ARBA" id="ARBA00033225"/>
    </source>
</evidence>
<evidence type="ECO:0000256" key="8">
    <source>
        <dbReference type="ARBA" id="ARBA00023002"/>
    </source>
</evidence>
<sequence>MAALDRVKVLVLGDSGVGKSSLVHLLCHNQVLGNPSWTVGCSVDVRIHDYKEGTPEEKTYYIELWDVGGSVGSATSVKSTRAVFYNLLNGIILVHDLTNKKSSQNLYRWSLEALNRDVAPTGVLVTNGDYDHEQFGDNQIPLLVIGTKLDQIPETKRNEVLTRTAFLAEDFNAEEINLDCTNPRYLAAGSSNAVKLSRFFDKVIEKRYFLRDGNQNNPQVCPYGLYAEQLSGSAFTCPRPTNKRSWLYRILPSVCHKPFKPLEEGHLTHDWDEIESDPNQVLKELQQSSSIYKDGHMEAPYAKPIEVNGKNDTLKLPKGNGRSIEGTDDKAEKESNMMKKYGVASEQEMLKQKKALQTGAEMIKGSYD</sequence>
<dbReference type="GO" id="GO:0006559">
    <property type="term" value="P:L-phenylalanine catabolic process"/>
    <property type="evidence" value="ECO:0007669"/>
    <property type="project" value="UniProtKB-UniPathway"/>
</dbReference>
<dbReference type="InterPro" id="IPR027417">
    <property type="entry name" value="P-loop_NTPase"/>
</dbReference>
<dbReference type="AlphaFoldDB" id="A0A3M0K3A8"/>
<comment type="function">
    <text evidence="15">Required for KRAS signaling regulation and modulation of cell proliferation. Regulator of KRAS prenylation, and probably prenylation of other small GTPases. Required for lymphocyte development and function. Not required for myeloid cell development.</text>
</comment>
<evidence type="ECO:0000256" key="1">
    <source>
        <dbReference type="ARBA" id="ARBA00004704"/>
    </source>
</evidence>
<dbReference type="EC" id="1.13.11.5" evidence="3"/>